<dbReference type="PANTHER" id="PTHR47643">
    <property type="entry name" value="TPR DOMAIN PROTEIN (AFU_ORTHOLOGUE AFUA_5G12710)"/>
    <property type="match status" value="1"/>
</dbReference>
<proteinExistence type="predicted"/>
<dbReference type="Gene3D" id="1.25.40.10">
    <property type="entry name" value="Tetratricopeptide repeat domain"/>
    <property type="match status" value="1"/>
</dbReference>
<dbReference type="SUPFAM" id="SSF82199">
    <property type="entry name" value="SET domain"/>
    <property type="match status" value="1"/>
</dbReference>
<dbReference type="SUPFAM" id="SSF48452">
    <property type="entry name" value="TPR-like"/>
    <property type="match status" value="1"/>
</dbReference>
<dbReference type="InterPro" id="IPR053209">
    <property type="entry name" value="Gramillin-biosynth_MTr"/>
</dbReference>
<dbReference type="InterPro" id="IPR001214">
    <property type="entry name" value="SET_dom"/>
</dbReference>
<dbReference type="Pfam" id="PF00856">
    <property type="entry name" value="SET"/>
    <property type="match status" value="1"/>
</dbReference>
<keyword evidence="3" id="KW-1185">Reference proteome</keyword>
<gene>
    <name evidence="2" type="ORF">PNOK_0443600</name>
</gene>
<accession>A0A286UIT8</accession>
<dbReference type="InterPro" id="IPR011990">
    <property type="entry name" value="TPR-like_helical_dom_sf"/>
</dbReference>
<protein>
    <recommendedName>
        <fullName evidence="1">SET domain-containing protein</fullName>
    </recommendedName>
</protein>
<dbReference type="PROSITE" id="PS50280">
    <property type="entry name" value="SET"/>
    <property type="match status" value="1"/>
</dbReference>
<sequence>MSELLSKLEACGVPRNIAEDLLKEPQMTDGVVRVVSGLMKSSVINHPDPAGDDLTNTRIEDVIKDHTIEKNLPPKRLKPLLRSAVMLDIMHSAPSTSSDRESRVTCTGHSKHYSNKRLISLEQVRLKDMFLRKVHEGKFFLCRIVSDPNRVICCCKFAVEDPTGDVIMVSIYNYPCVLEASIDEMRSMFPIGSTLAIREPLCKLTIQGKHLMIRVDSPSDIIFLSPNNEVLSNISWATELTHTPVLPTTAETWKARGVREFKSASMLCAAISFTEGLMLDGNHLTLLLNRSEAYLRLGWYNSARHDAEKALRNGISEASLQRKAVYRAAKASYLMGQYERVSKLTGMLPDDKECRNLETKAKQRLKEQNTGKYDWFAAYKNARKPIPDVDIANYQGPVEIKEPVDGIRGLFVTQDVKAGELLLVGRPIASYRHDNPEQVGSFFSYNLLTGRTQKYGTAATIQKLVQSIWDNPNLALTVSAMHPGEYTKKPIPYPVAGIPWDELPPLSHPRTPLVDIDIALIEGVVISNSFDPSSSQPTFVPPDTHLGEHPTVVYELPSFCNHSCISTGIRYFYGDVIAIHAACDLKHGEELTLSYFTYDSSSKEKPTRENWGFTCQCNLCKRDRTDGEARTLRAELIKTIIAEQETMSVSRIKSSMERIQKTYKVNDVHRDCGIRREMAQAKRVLANAYLGNSPKSYREAIVSLMGSLEEYGIKVLDKSITGKFGRRSRDGVIVEVPRAVLPLHEEYSEIALNISSLFSSIGERKRTVDWVKASSWFCKILTGGGKSLFLEMNKDELRSEELTKVAEDALD</sequence>
<dbReference type="Proteomes" id="UP000217199">
    <property type="component" value="Unassembled WGS sequence"/>
</dbReference>
<dbReference type="InterPro" id="IPR046341">
    <property type="entry name" value="SET_dom_sf"/>
</dbReference>
<dbReference type="EMBL" id="NBII01000004">
    <property type="protein sequence ID" value="PAV19502.1"/>
    <property type="molecule type" value="Genomic_DNA"/>
</dbReference>
<dbReference type="STRING" id="2282107.A0A286UIT8"/>
<organism evidence="2 3">
    <name type="scientific">Pyrrhoderma noxium</name>
    <dbReference type="NCBI Taxonomy" id="2282107"/>
    <lineage>
        <taxon>Eukaryota</taxon>
        <taxon>Fungi</taxon>
        <taxon>Dikarya</taxon>
        <taxon>Basidiomycota</taxon>
        <taxon>Agaricomycotina</taxon>
        <taxon>Agaricomycetes</taxon>
        <taxon>Hymenochaetales</taxon>
        <taxon>Hymenochaetaceae</taxon>
        <taxon>Pyrrhoderma</taxon>
    </lineage>
</organism>
<dbReference type="AlphaFoldDB" id="A0A286UIT8"/>
<dbReference type="OrthoDB" id="5945798at2759"/>
<name>A0A286UIT8_9AGAM</name>
<feature type="domain" description="SET" evidence="1">
    <location>
        <begin position="387"/>
        <end position="596"/>
    </location>
</feature>
<evidence type="ECO:0000259" key="1">
    <source>
        <dbReference type="PROSITE" id="PS50280"/>
    </source>
</evidence>
<dbReference type="Gene3D" id="2.170.270.10">
    <property type="entry name" value="SET domain"/>
    <property type="match status" value="1"/>
</dbReference>
<evidence type="ECO:0000313" key="2">
    <source>
        <dbReference type="EMBL" id="PAV19502.1"/>
    </source>
</evidence>
<dbReference type="InParanoid" id="A0A286UIT8"/>
<reference evidence="2 3" key="1">
    <citation type="journal article" date="2017" name="Mol. Ecol.">
        <title>Comparative and population genomic landscape of Phellinus noxius: A hypervariable fungus causing root rot in trees.</title>
        <authorList>
            <person name="Chung C.L."/>
            <person name="Lee T.J."/>
            <person name="Akiba M."/>
            <person name="Lee H.H."/>
            <person name="Kuo T.H."/>
            <person name="Liu D."/>
            <person name="Ke H.M."/>
            <person name="Yokoi T."/>
            <person name="Roa M.B."/>
            <person name="Lu M.J."/>
            <person name="Chang Y.Y."/>
            <person name="Ann P.J."/>
            <person name="Tsai J.N."/>
            <person name="Chen C.Y."/>
            <person name="Tzean S.S."/>
            <person name="Ota Y."/>
            <person name="Hattori T."/>
            <person name="Sahashi N."/>
            <person name="Liou R.F."/>
            <person name="Kikuchi T."/>
            <person name="Tsai I.J."/>
        </authorList>
    </citation>
    <scope>NUCLEOTIDE SEQUENCE [LARGE SCALE GENOMIC DNA]</scope>
    <source>
        <strain evidence="2 3">FFPRI411160</strain>
    </source>
</reference>
<evidence type="ECO:0000313" key="3">
    <source>
        <dbReference type="Proteomes" id="UP000217199"/>
    </source>
</evidence>
<comment type="caution">
    <text evidence="2">The sequence shown here is derived from an EMBL/GenBank/DDBJ whole genome shotgun (WGS) entry which is preliminary data.</text>
</comment>
<dbReference type="PANTHER" id="PTHR47643:SF2">
    <property type="entry name" value="TPR DOMAIN PROTEIN (AFU_ORTHOLOGUE AFUA_5G12710)"/>
    <property type="match status" value="1"/>
</dbReference>